<evidence type="ECO:0000256" key="2">
    <source>
        <dbReference type="SAM" id="MobiDB-lite"/>
    </source>
</evidence>
<dbReference type="AlphaFoldDB" id="A0A1Y5I7S8"/>
<proteinExistence type="predicted"/>
<feature type="compositionally biased region" description="Basic and acidic residues" evidence="2">
    <location>
        <begin position="35"/>
        <end position="47"/>
    </location>
</feature>
<evidence type="ECO:0000313" key="3">
    <source>
        <dbReference type="EMBL" id="OUS44284.1"/>
    </source>
</evidence>
<feature type="compositionally biased region" description="Pro residues" evidence="2">
    <location>
        <begin position="127"/>
        <end position="141"/>
    </location>
</feature>
<dbReference type="EMBL" id="KZ155825">
    <property type="protein sequence ID" value="OUS44284.1"/>
    <property type="molecule type" value="Genomic_DNA"/>
</dbReference>
<feature type="region of interest" description="Disordered" evidence="2">
    <location>
        <begin position="118"/>
        <end position="156"/>
    </location>
</feature>
<gene>
    <name evidence="3" type="ORF">BE221DRAFT_193736</name>
</gene>
<evidence type="ECO:0000256" key="1">
    <source>
        <dbReference type="SAM" id="Coils"/>
    </source>
</evidence>
<sequence length="190" mass="20510">MRATATRSPSSAVTIRSIGRGRSRSRAMTRANNSDARDYLPSTERETSGTFATTTEPPPTRLERAFAGVDPLATALGSLAVWLAVSGRSVKRRAKRWELRARRAEAENQDLEWRLRVATSVASGSGPPEPPRAPKPPPSTPSPSQAPSTPSTVDTRDVIIEGLRMETEALKAALAQARAEAQRVSRDDVP</sequence>
<feature type="compositionally biased region" description="Polar residues" evidence="2">
    <location>
        <begin position="1"/>
        <end position="14"/>
    </location>
</feature>
<reference evidence="3" key="1">
    <citation type="submission" date="2017-04" db="EMBL/GenBank/DDBJ databases">
        <title>Population genomics of picophytoplankton unveils novel chromosome hypervariability.</title>
        <authorList>
            <consortium name="DOE Joint Genome Institute"/>
            <person name="Blanc-Mathieu R."/>
            <person name="Krasovec M."/>
            <person name="Hebrard M."/>
            <person name="Yau S."/>
            <person name="Desgranges E."/>
            <person name="Martin J."/>
            <person name="Schackwitz W."/>
            <person name="Kuo A."/>
            <person name="Salin G."/>
            <person name="Donnadieu C."/>
            <person name="Desdevises Y."/>
            <person name="Sanchez-Ferandin S."/>
            <person name="Moreau H."/>
            <person name="Rivals E."/>
            <person name="Grigoriev I.V."/>
            <person name="Grimsley N."/>
            <person name="Eyre-Walker A."/>
            <person name="Piganeau G."/>
        </authorList>
    </citation>
    <scope>NUCLEOTIDE SEQUENCE [LARGE SCALE GENOMIC DNA]</scope>
    <source>
        <strain evidence="3">RCC 1115</strain>
    </source>
</reference>
<name>A0A1Y5I7S8_OSTTA</name>
<feature type="compositionally biased region" description="Low complexity" evidence="2">
    <location>
        <begin position="142"/>
        <end position="152"/>
    </location>
</feature>
<feature type="region of interest" description="Disordered" evidence="2">
    <location>
        <begin position="1"/>
        <end position="60"/>
    </location>
</feature>
<feature type="coiled-coil region" evidence="1">
    <location>
        <begin position="160"/>
        <end position="187"/>
    </location>
</feature>
<organism evidence="3">
    <name type="scientific">Ostreococcus tauri</name>
    <name type="common">Marine green alga</name>
    <dbReference type="NCBI Taxonomy" id="70448"/>
    <lineage>
        <taxon>Eukaryota</taxon>
        <taxon>Viridiplantae</taxon>
        <taxon>Chlorophyta</taxon>
        <taxon>Mamiellophyceae</taxon>
        <taxon>Mamiellales</taxon>
        <taxon>Bathycoccaceae</taxon>
        <taxon>Ostreococcus</taxon>
    </lineage>
</organism>
<accession>A0A1Y5I7S8</accession>
<protein>
    <submittedName>
        <fullName evidence="3">Uncharacterized protein</fullName>
    </submittedName>
</protein>
<dbReference type="Proteomes" id="UP000195557">
    <property type="component" value="Unassembled WGS sequence"/>
</dbReference>
<keyword evidence="1" id="KW-0175">Coiled coil</keyword>